<dbReference type="AlphaFoldDB" id="A0A5B9P737"/>
<sequence length="224" mass="25375">MSTIGKLFGRSPFGQLQQHMDQVAKCIVKMSEVFDAVKGGQFELIEDLTEQVSQLEHQADQIKDDIRERLLKRFFMPIDRGEVLEILSLQDSLADTAEDVCKVLTIRKLPFPEDIRPDFDKFLELNINSCSIAASIIGQLDELIEAGFGGTEAERIRSMAKDAAFAEHQADVVQMSLLKKLYAHDVNFTAGEFHLWMRVTRILSRLSNSSENLADRVLRTLSMK</sequence>
<dbReference type="Proteomes" id="UP000322214">
    <property type="component" value="Chromosome"/>
</dbReference>
<evidence type="ECO:0000256" key="1">
    <source>
        <dbReference type="ARBA" id="ARBA00008591"/>
    </source>
</evidence>
<dbReference type="PANTHER" id="PTHR36536">
    <property type="entry name" value="UPF0111 PROTEIN HI_1603"/>
    <property type="match status" value="1"/>
</dbReference>
<reference evidence="2 3" key="1">
    <citation type="submission" date="2019-08" db="EMBL/GenBank/DDBJ databases">
        <title>Deep-cultivation of Planctomycetes and their phenomic and genomic characterization uncovers novel biology.</title>
        <authorList>
            <person name="Wiegand S."/>
            <person name="Jogler M."/>
            <person name="Boedeker C."/>
            <person name="Pinto D."/>
            <person name="Vollmers J."/>
            <person name="Rivas-Marin E."/>
            <person name="Kohn T."/>
            <person name="Peeters S.H."/>
            <person name="Heuer A."/>
            <person name="Rast P."/>
            <person name="Oberbeckmann S."/>
            <person name="Bunk B."/>
            <person name="Jeske O."/>
            <person name="Meyerdierks A."/>
            <person name="Storesund J.E."/>
            <person name="Kallscheuer N."/>
            <person name="Luecker S."/>
            <person name="Lage O.M."/>
            <person name="Pohl T."/>
            <person name="Merkel B.J."/>
            <person name="Hornburger P."/>
            <person name="Mueller R.-W."/>
            <person name="Bruemmer F."/>
            <person name="Labrenz M."/>
            <person name="Spormann A.M."/>
            <person name="Op den Camp H."/>
            <person name="Overmann J."/>
            <person name="Amann R."/>
            <person name="Jetten M.S.M."/>
            <person name="Mascher T."/>
            <person name="Medema M.H."/>
            <person name="Devos D.P."/>
            <person name="Kaster A.-K."/>
            <person name="Ovreas L."/>
            <person name="Rohde M."/>
            <person name="Galperin M.Y."/>
            <person name="Jogler C."/>
        </authorList>
    </citation>
    <scope>NUCLEOTIDE SEQUENCE [LARGE SCALE GENOMIC DNA]</scope>
    <source>
        <strain evidence="2 3">FC18</strain>
    </source>
</reference>
<dbReference type="Gene3D" id="1.20.58.220">
    <property type="entry name" value="Phosphate transport system protein phou homolog 2, domain 2"/>
    <property type="match status" value="1"/>
</dbReference>
<keyword evidence="3" id="KW-1185">Reference proteome</keyword>
<dbReference type="PANTHER" id="PTHR36536:SF3">
    <property type="entry name" value="UPF0111 PROTEIN HI_1603"/>
    <property type="match status" value="1"/>
</dbReference>
<dbReference type="InterPro" id="IPR018445">
    <property type="entry name" value="Put_Phosphate_transp_reg"/>
</dbReference>
<dbReference type="SUPFAM" id="SSF109755">
    <property type="entry name" value="PhoU-like"/>
    <property type="match status" value="1"/>
</dbReference>
<evidence type="ECO:0008006" key="4">
    <source>
        <dbReference type="Google" id="ProtNLM"/>
    </source>
</evidence>
<dbReference type="RefSeq" id="WP_075082231.1">
    <property type="nucleotide sequence ID" value="NZ_CP042912.1"/>
</dbReference>
<dbReference type="OrthoDB" id="9780540at2"/>
<protein>
    <recommendedName>
        <fullName evidence="4">Pit accessory protein</fullName>
    </recommendedName>
</protein>
<evidence type="ECO:0000313" key="3">
    <source>
        <dbReference type="Proteomes" id="UP000322214"/>
    </source>
</evidence>
<evidence type="ECO:0000313" key="2">
    <source>
        <dbReference type="EMBL" id="QEG22124.1"/>
    </source>
</evidence>
<dbReference type="STRING" id="980251.GCA_001642875_03472"/>
<organism evidence="2 3">
    <name type="scientific">Mariniblastus fucicola</name>
    <dbReference type="NCBI Taxonomy" id="980251"/>
    <lineage>
        <taxon>Bacteria</taxon>
        <taxon>Pseudomonadati</taxon>
        <taxon>Planctomycetota</taxon>
        <taxon>Planctomycetia</taxon>
        <taxon>Pirellulales</taxon>
        <taxon>Pirellulaceae</taxon>
        <taxon>Mariniblastus</taxon>
    </lineage>
</organism>
<proteinExistence type="inferred from homology"/>
<comment type="similarity">
    <text evidence="1">Belongs to the UPF0111 family.</text>
</comment>
<dbReference type="InterPro" id="IPR038078">
    <property type="entry name" value="PhoU-like_sf"/>
</dbReference>
<dbReference type="InterPro" id="IPR002727">
    <property type="entry name" value="DUF47"/>
</dbReference>
<dbReference type="KEGG" id="mff:MFFC18_19850"/>
<dbReference type="EMBL" id="CP042912">
    <property type="protein sequence ID" value="QEG22124.1"/>
    <property type="molecule type" value="Genomic_DNA"/>
</dbReference>
<dbReference type="NCBIfam" id="TIGR00153">
    <property type="entry name" value="TIGR00153 family protein"/>
    <property type="match status" value="1"/>
</dbReference>
<gene>
    <name evidence="2" type="ORF">MFFC18_19850</name>
</gene>
<dbReference type="Pfam" id="PF01865">
    <property type="entry name" value="PhoU_div"/>
    <property type="match status" value="1"/>
</dbReference>
<name>A0A5B9P737_9BACT</name>
<accession>A0A5B9P737</accession>